<organism evidence="8 9">
    <name type="scientific">Xanthomonas vasicola</name>
    <dbReference type="NCBI Taxonomy" id="56459"/>
    <lineage>
        <taxon>Bacteria</taxon>
        <taxon>Pseudomonadati</taxon>
        <taxon>Pseudomonadota</taxon>
        <taxon>Gammaproteobacteria</taxon>
        <taxon>Lysobacterales</taxon>
        <taxon>Lysobacteraceae</taxon>
        <taxon>Xanthomonas</taxon>
    </lineage>
</organism>
<dbReference type="PANTHER" id="PTHR30246:SF1">
    <property type="entry name" value="2-DEHYDRO-3-DEOXY-6-PHOSPHOGALACTONATE ALDOLASE-RELATED"/>
    <property type="match status" value="1"/>
</dbReference>
<keyword evidence="9" id="KW-1185">Reference proteome</keyword>
<dbReference type="NCBIfam" id="NF004325">
    <property type="entry name" value="PRK05718.1"/>
    <property type="match status" value="1"/>
</dbReference>
<evidence type="ECO:0000256" key="4">
    <source>
        <dbReference type="ARBA" id="ARBA00011233"/>
    </source>
</evidence>
<comment type="caution">
    <text evidence="8">The sequence shown here is derived from an EMBL/GenBank/DDBJ whole genome shotgun (WGS) entry which is preliminary data.</text>
</comment>
<dbReference type="RefSeq" id="WP_039434902.1">
    <property type="nucleotide sequence ID" value="NZ_CP034649.1"/>
</dbReference>
<evidence type="ECO:0000313" key="9">
    <source>
        <dbReference type="Proteomes" id="UP000320455"/>
    </source>
</evidence>
<evidence type="ECO:0000256" key="3">
    <source>
        <dbReference type="ARBA" id="ARBA00006906"/>
    </source>
</evidence>
<proteinExistence type="inferred from homology"/>
<dbReference type="EMBL" id="VOCK01000032">
    <property type="protein sequence ID" value="TWQ50924.1"/>
    <property type="molecule type" value="Genomic_DNA"/>
</dbReference>
<evidence type="ECO:0000256" key="6">
    <source>
        <dbReference type="ARBA" id="ARBA00023239"/>
    </source>
</evidence>
<keyword evidence="6" id="KW-0456">Lyase</keyword>
<dbReference type="NCBIfam" id="TIGR01182">
    <property type="entry name" value="eda"/>
    <property type="match status" value="1"/>
</dbReference>
<name>A0ABD7S732_XANVA</name>
<dbReference type="InterPro" id="IPR000887">
    <property type="entry name" value="Aldlse_KDPG_KHG"/>
</dbReference>
<evidence type="ECO:0000256" key="1">
    <source>
        <dbReference type="ARBA" id="ARBA00000654"/>
    </source>
</evidence>
<comment type="subunit">
    <text evidence="4">Homotrimer.</text>
</comment>
<keyword evidence="7" id="KW-0119">Carbohydrate metabolism</keyword>
<comment type="catalytic activity">
    <reaction evidence="1">
        <text>2-dehydro-3-deoxy-6-phospho-D-gluconate = D-glyceraldehyde 3-phosphate + pyruvate</text>
        <dbReference type="Rhea" id="RHEA:17089"/>
        <dbReference type="ChEBI" id="CHEBI:15361"/>
        <dbReference type="ChEBI" id="CHEBI:57569"/>
        <dbReference type="ChEBI" id="CHEBI:59776"/>
        <dbReference type="EC" id="4.1.2.14"/>
    </reaction>
</comment>
<comment type="similarity">
    <text evidence="3">Belongs to the KHG/KDPG aldolase family.</text>
</comment>
<gene>
    <name evidence="8" type="ORF">FQK01_16945</name>
</gene>
<sequence>MTIAQTQNTAEQLLRDAGILPVVTVDTLDQARRVADALLEGGLPAIELTLRTPVAIDALAMLKRELPNIVIGAGTVLSELQLRQSVDAGADFLVTPGTPAPLARLLADAPIPAVPGAATPTELLTLMGLGFRVCKLFPATAVGGLQMLKGLAGPLSELKLCPTGGISETNAAEFLAQPNVLCIGGSWMVPKDWLAQGQWDKVKEGSAKAAAIVRQVRAG</sequence>
<dbReference type="Gene3D" id="3.20.20.70">
    <property type="entry name" value="Aldolase class I"/>
    <property type="match status" value="1"/>
</dbReference>
<dbReference type="PROSITE" id="PS00159">
    <property type="entry name" value="ALDOLASE_KDPG_KHG_1"/>
    <property type="match status" value="1"/>
</dbReference>
<protein>
    <recommendedName>
        <fullName evidence="5">2-dehydro-3-deoxy-phosphogluconate aldolase</fullName>
        <ecNumber evidence="5">4.1.2.14</ecNumber>
    </recommendedName>
</protein>
<dbReference type="InterPro" id="IPR031337">
    <property type="entry name" value="KDPG/KHG_AS_1"/>
</dbReference>
<evidence type="ECO:0000256" key="7">
    <source>
        <dbReference type="ARBA" id="ARBA00023277"/>
    </source>
</evidence>
<accession>A0ABD7S732</accession>
<dbReference type="PANTHER" id="PTHR30246">
    <property type="entry name" value="2-KETO-3-DEOXY-6-PHOSPHOGLUCONATE ALDOLASE"/>
    <property type="match status" value="1"/>
</dbReference>
<evidence type="ECO:0000256" key="2">
    <source>
        <dbReference type="ARBA" id="ARBA00004736"/>
    </source>
</evidence>
<dbReference type="CDD" id="cd00452">
    <property type="entry name" value="KDPG_aldolase"/>
    <property type="match status" value="1"/>
</dbReference>
<dbReference type="Proteomes" id="UP000320455">
    <property type="component" value="Unassembled WGS sequence"/>
</dbReference>
<dbReference type="AlphaFoldDB" id="A0ABD7S732"/>
<dbReference type="SUPFAM" id="SSF51569">
    <property type="entry name" value="Aldolase"/>
    <property type="match status" value="1"/>
</dbReference>
<dbReference type="EC" id="4.1.2.14" evidence="5"/>
<dbReference type="Pfam" id="PF01081">
    <property type="entry name" value="Aldolase"/>
    <property type="match status" value="1"/>
</dbReference>
<dbReference type="InterPro" id="IPR013785">
    <property type="entry name" value="Aldolase_TIM"/>
</dbReference>
<evidence type="ECO:0000313" key="8">
    <source>
        <dbReference type="EMBL" id="TWQ50924.1"/>
    </source>
</evidence>
<reference evidence="9" key="1">
    <citation type="journal article" date="2020" name="Phytopathology">
        <title>Genomic acquisitions in emerging populations of Xanthomonas vasicola pv. vasculorum infecting corn in the U.S. and Argentina.</title>
        <authorList>
            <person name="Perez-Quintero A.L."/>
        </authorList>
    </citation>
    <scope>NUCLEOTIDE SEQUENCE [LARGE SCALE GENOMIC DNA]</scope>
    <source>
        <strain evidence="9">Xvh-L</strain>
    </source>
</reference>
<evidence type="ECO:0000256" key="5">
    <source>
        <dbReference type="ARBA" id="ARBA00013063"/>
    </source>
</evidence>
<dbReference type="GO" id="GO:0008675">
    <property type="term" value="F:2-dehydro-3-deoxy-phosphogluconate aldolase activity"/>
    <property type="evidence" value="ECO:0007669"/>
    <property type="project" value="UniProtKB-EC"/>
</dbReference>
<comment type="pathway">
    <text evidence="2">Carbohydrate acid metabolism; 2-dehydro-3-deoxy-D-gluconate degradation; D-glyceraldehyde 3-phosphate and pyruvate from 2-dehydro-3-deoxy-D-gluconate: step 2/2.</text>
</comment>